<dbReference type="EMBL" id="JADKFW010000006">
    <property type="protein sequence ID" value="MBK9717970.1"/>
    <property type="molecule type" value="Genomic_DNA"/>
</dbReference>
<comment type="caution">
    <text evidence="1">The sequence shown here is derived from an EMBL/GenBank/DDBJ whole genome shotgun (WGS) entry which is preliminary data.</text>
</comment>
<evidence type="ECO:0000313" key="1">
    <source>
        <dbReference type="EMBL" id="MBK9717970.1"/>
    </source>
</evidence>
<evidence type="ECO:0000313" key="2">
    <source>
        <dbReference type="Proteomes" id="UP000808349"/>
    </source>
</evidence>
<name>A0A9D7XEN5_9BACT</name>
<sequence length="86" mass="9376">DKCSNTDSMIYRFTAFDCSGNSSFREATFYIRDITAPVIDPASGYNKLTSCDQSNAGNDDDIVAWLDSFGGLRATDACSDVIKLET</sequence>
<protein>
    <submittedName>
        <fullName evidence="1">Uncharacterized protein</fullName>
    </submittedName>
</protein>
<organism evidence="1 2">
    <name type="scientific">Candidatus Defluviibacterium haderslevense</name>
    <dbReference type="NCBI Taxonomy" id="2981993"/>
    <lineage>
        <taxon>Bacteria</taxon>
        <taxon>Pseudomonadati</taxon>
        <taxon>Bacteroidota</taxon>
        <taxon>Saprospiria</taxon>
        <taxon>Saprospirales</taxon>
        <taxon>Saprospiraceae</taxon>
        <taxon>Candidatus Defluviibacterium</taxon>
    </lineage>
</organism>
<gene>
    <name evidence="1" type="ORF">IPO85_10740</name>
</gene>
<proteinExistence type="predicted"/>
<feature type="non-terminal residue" evidence="1">
    <location>
        <position position="1"/>
    </location>
</feature>
<accession>A0A9D7XEN5</accession>
<reference evidence="1 2" key="1">
    <citation type="submission" date="2020-10" db="EMBL/GenBank/DDBJ databases">
        <title>Connecting structure to function with the recovery of over 1000 high-quality activated sludge metagenome-assembled genomes encoding full-length rRNA genes using long-read sequencing.</title>
        <authorList>
            <person name="Singleton C.M."/>
            <person name="Petriglieri F."/>
            <person name="Kristensen J.M."/>
            <person name="Kirkegaard R.H."/>
            <person name="Michaelsen T.Y."/>
            <person name="Andersen M.H."/>
            <person name="Karst S.M."/>
            <person name="Dueholm M.S."/>
            <person name="Nielsen P.H."/>
            <person name="Albertsen M."/>
        </authorList>
    </citation>
    <scope>NUCLEOTIDE SEQUENCE [LARGE SCALE GENOMIC DNA]</scope>
    <source>
        <strain evidence="1">Ribe_18-Q3-R11-54_BAT3C.373</strain>
    </source>
</reference>
<dbReference type="AlphaFoldDB" id="A0A9D7XEN5"/>
<dbReference type="Proteomes" id="UP000808349">
    <property type="component" value="Unassembled WGS sequence"/>
</dbReference>